<dbReference type="EMBL" id="OC864145">
    <property type="protein sequence ID" value="CAD7631496.1"/>
    <property type="molecule type" value="Genomic_DNA"/>
</dbReference>
<dbReference type="InterPro" id="IPR006047">
    <property type="entry name" value="GH13_cat_dom"/>
</dbReference>
<feature type="transmembrane region" description="Helical" evidence="1">
    <location>
        <begin position="164"/>
        <end position="186"/>
    </location>
</feature>
<keyword evidence="1" id="KW-0812">Transmembrane</keyword>
<dbReference type="InterPro" id="IPR017853">
    <property type="entry name" value="GH"/>
</dbReference>
<reference evidence="3" key="1">
    <citation type="submission" date="2020-11" db="EMBL/GenBank/DDBJ databases">
        <authorList>
            <person name="Tran Van P."/>
        </authorList>
    </citation>
    <scope>NUCLEOTIDE SEQUENCE</scope>
</reference>
<gene>
    <name evidence="3" type="ORF">OSB1V03_LOCUS11905</name>
</gene>
<evidence type="ECO:0000259" key="2">
    <source>
        <dbReference type="SMART" id="SM00642"/>
    </source>
</evidence>
<organism evidence="3">
    <name type="scientific">Medioppia subpectinata</name>
    <dbReference type="NCBI Taxonomy" id="1979941"/>
    <lineage>
        <taxon>Eukaryota</taxon>
        <taxon>Metazoa</taxon>
        <taxon>Ecdysozoa</taxon>
        <taxon>Arthropoda</taxon>
        <taxon>Chelicerata</taxon>
        <taxon>Arachnida</taxon>
        <taxon>Acari</taxon>
        <taxon>Acariformes</taxon>
        <taxon>Sarcoptiformes</taxon>
        <taxon>Oribatida</taxon>
        <taxon>Brachypylina</taxon>
        <taxon>Oppioidea</taxon>
        <taxon>Oppiidae</taxon>
        <taxon>Medioppia</taxon>
    </lineage>
</organism>
<sequence>MGGDVMASDIHLLESMPFGQTSRFAKGVSFQALTDIPDECCLQNRVNIIQRNPMIINTGTSTVISKSSSSDSDTNDSHTRLLEDSLQDFRSVQYLLLTPTATHTTTCLSEDPSNTSDALWTQMQNSLSKEIRSRYLTKRRFGSNIRRDYTLVGLQCYSSAFKTVFSVTLCVLLCCIVLLMTVLYVWHNNHFSAHNTMADIPDQNWWRGSAFYEIFVPSFKDSDGDGFGDFNGLREKIPYLKELAINAIRLNSIFSALDYPHRYDNILDFFSVDPHLGKLNDFIELVKALHESKIYIILDINLVSTSDQHPWAAHWLLNRSGEYQYFYVNVSGDQNNDEDWTSSSATDRLQTDFLHRDSHFGGRLHLNWSHPGVRHQMFQVFDFWLQYIDGFYLKRLEDLYVDSEAIVYNILSELRLRANRGVMSGGHGVGVGAHKVLICSSSFVQKRHKLLLNYMRDPLAPNDPRFSATPNNASKHTTDINSYFDLIDFQLNIDTNQTETIRDQVNAIFLNSPNTPWIHWSVGDVERSRLATRIGSQYSVTVCFLLIMLPGTISWFYGDEIALHDTYDPLSQKLMGSTYGLFLWFGFIFINTDNK</sequence>
<dbReference type="PANTHER" id="PTHR10357">
    <property type="entry name" value="ALPHA-AMYLASE FAMILY MEMBER"/>
    <property type="match status" value="1"/>
</dbReference>
<proteinExistence type="predicted"/>
<dbReference type="GO" id="GO:0005975">
    <property type="term" value="P:carbohydrate metabolic process"/>
    <property type="evidence" value="ECO:0007669"/>
    <property type="project" value="InterPro"/>
</dbReference>
<evidence type="ECO:0000256" key="1">
    <source>
        <dbReference type="SAM" id="Phobius"/>
    </source>
</evidence>
<feature type="domain" description="Glycosyl hydrolase family 13 catalytic" evidence="2">
    <location>
        <begin position="213"/>
        <end position="593"/>
    </location>
</feature>
<dbReference type="EMBL" id="CAJPIZ010009570">
    <property type="protein sequence ID" value="CAG2111926.1"/>
    <property type="molecule type" value="Genomic_DNA"/>
</dbReference>
<protein>
    <recommendedName>
        <fullName evidence="2">Glycosyl hydrolase family 13 catalytic domain-containing protein</fullName>
    </recommendedName>
</protein>
<keyword evidence="1" id="KW-1133">Transmembrane helix</keyword>
<dbReference type="Proteomes" id="UP000759131">
    <property type="component" value="Unassembled WGS sequence"/>
</dbReference>
<evidence type="ECO:0000313" key="3">
    <source>
        <dbReference type="EMBL" id="CAD7631496.1"/>
    </source>
</evidence>
<dbReference type="Gene3D" id="3.20.20.80">
    <property type="entry name" value="Glycosidases"/>
    <property type="match status" value="1"/>
</dbReference>
<dbReference type="AlphaFoldDB" id="A0A7R9L089"/>
<dbReference type="SUPFAM" id="SSF51445">
    <property type="entry name" value="(Trans)glycosidases"/>
    <property type="match status" value="1"/>
</dbReference>
<dbReference type="PANTHER" id="PTHR10357:SF179">
    <property type="entry name" value="NEUTRAL AND BASIC AMINO ACID TRANSPORT PROTEIN RBAT"/>
    <property type="match status" value="1"/>
</dbReference>
<dbReference type="Pfam" id="PF00128">
    <property type="entry name" value="Alpha-amylase"/>
    <property type="match status" value="1"/>
</dbReference>
<accession>A0A7R9L089</accession>
<feature type="transmembrane region" description="Helical" evidence="1">
    <location>
        <begin position="570"/>
        <end position="590"/>
    </location>
</feature>
<dbReference type="OrthoDB" id="1740265at2759"/>
<keyword evidence="4" id="KW-1185">Reference proteome</keyword>
<dbReference type="SMART" id="SM00642">
    <property type="entry name" value="Aamy"/>
    <property type="match status" value="1"/>
</dbReference>
<keyword evidence="1" id="KW-0472">Membrane</keyword>
<evidence type="ECO:0000313" key="4">
    <source>
        <dbReference type="Proteomes" id="UP000759131"/>
    </source>
</evidence>
<name>A0A7R9L089_9ACAR</name>
<feature type="transmembrane region" description="Helical" evidence="1">
    <location>
        <begin position="538"/>
        <end position="558"/>
    </location>
</feature>